<dbReference type="Proteomes" id="UP001234178">
    <property type="component" value="Unassembled WGS sequence"/>
</dbReference>
<dbReference type="EMBL" id="JAOYFB010000036">
    <property type="protein sequence ID" value="KAK4019486.1"/>
    <property type="molecule type" value="Genomic_DNA"/>
</dbReference>
<gene>
    <name evidence="1" type="ORF">OUZ56_001502</name>
</gene>
<organism evidence="1 2">
    <name type="scientific">Daphnia magna</name>
    <dbReference type="NCBI Taxonomy" id="35525"/>
    <lineage>
        <taxon>Eukaryota</taxon>
        <taxon>Metazoa</taxon>
        <taxon>Ecdysozoa</taxon>
        <taxon>Arthropoda</taxon>
        <taxon>Crustacea</taxon>
        <taxon>Branchiopoda</taxon>
        <taxon>Diplostraca</taxon>
        <taxon>Cladocera</taxon>
        <taxon>Anomopoda</taxon>
        <taxon>Daphniidae</taxon>
        <taxon>Daphnia</taxon>
    </lineage>
</organism>
<reference evidence="1 2" key="1">
    <citation type="journal article" date="2023" name="Nucleic Acids Res.">
        <title>The hologenome of Daphnia magna reveals possible DNA methylation and microbiome-mediated evolution of the host genome.</title>
        <authorList>
            <person name="Chaturvedi A."/>
            <person name="Li X."/>
            <person name="Dhandapani V."/>
            <person name="Marshall H."/>
            <person name="Kissane S."/>
            <person name="Cuenca-Cambronero M."/>
            <person name="Asole G."/>
            <person name="Calvet F."/>
            <person name="Ruiz-Romero M."/>
            <person name="Marangio P."/>
            <person name="Guigo R."/>
            <person name="Rago D."/>
            <person name="Mirbahai L."/>
            <person name="Eastwood N."/>
            <person name="Colbourne J.K."/>
            <person name="Zhou J."/>
            <person name="Mallon E."/>
            <person name="Orsini L."/>
        </authorList>
    </citation>
    <scope>NUCLEOTIDE SEQUENCE [LARGE SCALE GENOMIC DNA]</scope>
    <source>
        <strain evidence="1">LRV0_1</strain>
    </source>
</reference>
<proteinExistence type="predicted"/>
<sequence length="73" mass="8582">MKATHGLYTPLNVDFMQQRLVVTKIPQCEFTTGNEISRPRDYYTEPIVWRTFVETAEASFIIRAPFIEDELKK</sequence>
<accession>A0ABR0A2V7</accession>
<comment type="caution">
    <text evidence="1">The sequence shown here is derived from an EMBL/GenBank/DDBJ whole genome shotgun (WGS) entry which is preliminary data.</text>
</comment>
<evidence type="ECO:0000313" key="2">
    <source>
        <dbReference type="Proteomes" id="UP001234178"/>
    </source>
</evidence>
<keyword evidence="2" id="KW-1185">Reference proteome</keyword>
<evidence type="ECO:0000313" key="1">
    <source>
        <dbReference type="EMBL" id="KAK4019486.1"/>
    </source>
</evidence>
<protein>
    <submittedName>
        <fullName evidence="1">Uncharacterized protein</fullName>
    </submittedName>
</protein>
<name>A0ABR0A2V7_9CRUS</name>